<name>A0A8S2G2K6_9BILA</name>
<evidence type="ECO:0000256" key="1">
    <source>
        <dbReference type="ARBA" id="ARBA00023239"/>
    </source>
</evidence>
<keyword evidence="1" id="KW-0456">Lyase</keyword>
<reference evidence="3" key="1">
    <citation type="submission" date="2021-02" db="EMBL/GenBank/DDBJ databases">
        <authorList>
            <person name="Nowell W R."/>
        </authorList>
    </citation>
    <scope>NUCLEOTIDE SEQUENCE</scope>
</reference>
<evidence type="ECO:0000313" key="5">
    <source>
        <dbReference type="Proteomes" id="UP000677228"/>
    </source>
</evidence>
<evidence type="ECO:0000313" key="3">
    <source>
        <dbReference type="EMBL" id="CAF1606031.1"/>
    </source>
</evidence>
<dbReference type="InterPro" id="IPR001054">
    <property type="entry name" value="A/G_cyclase"/>
</dbReference>
<comment type="caution">
    <text evidence="3">The sequence shown here is derived from an EMBL/GenBank/DDBJ whole genome shotgun (WGS) entry which is preliminary data.</text>
</comment>
<evidence type="ECO:0000259" key="2">
    <source>
        <dbReference type="PROSITE" id="PS50125"/>
    </source>
</evidence>
<gene>
    <name evidence="3" type="ORF">OVA965_LOCUS42380</name>
    <name evidence="4" type="ORF">TMI583_LOCUS44276</name>
</gene>
<dbReference type="GO" id="GO:0009190">
    <property type="term" value="P:cyclic nucleotide biosynthetic process"/>
    <property type="evidence" value="ECO:0007669"/>
    <property type="project" value="InterPro"/>
</dbReference>
<feature type="non-terminal residue" evidence="3">
    <location>
        <position position="1"/>
    </location>
</feature>
<dbReference type="InterPro" id="IPR029787">
    <property type="entry name" value="Nucleotide_cyclase"/>
</dbReference>
<dbReference type="EMBL" id="CAJNOK010051811">
    <property type="protein sequence ID" value="CAF1606031.1"/>
    <property type="molecule type" value="Genomic_DNA"/>
</dbReference>
<proteinExistence type="predicted"/>
<dbReference type="GO" id="GO:0016829">
    <property type="term" value="F:lyase activity"/>
    <property type="evidence" value="ECO:0007669"/>
    <property type="project" value="UniProtKB-KW"/>
</dbReference>
<dbReference type="Gene3D" id="3.30.70.1230">
    <property type="entry name" value="Nucleotide cyclase"/>
    <property type="match status" value="1"/>
</dbReference>
<feature type="domain" description="Guanylate cyclase" evidence="2">
    <location>
        <begin position="1"/>
        <end position="44"/>
    </location>
</feature>
<dbReference type="Proteomes" id="UP000677228">
    <property type="component" value="Unassembled WGS sequence"/>
</dbReference>
<protein>
    <recommendedName>
        <fullName evidence="2">Guanylate cyclase domain-containing protein</fullName>
    </recommendedName>
</protein>
<sequence length="44" mass="4967">HVNEILNMALVLLEGKHKVRVPKSHDELKIRIGIHTGENLITTV</sequence>
<evidence type="ECO:0000313" key="4">
    <source>
        <dbReference type="EMBL" id="CAF4417160.1"/>
    </source>
</evidence>
<dbReference type="PROSITE" id="PS50125">
    <property type="entry name" value="GUANYLATE_CYCLASE_2"/>
    <property type="match status" value="1"/>
</dbReference>
<dbReference type="GO" id="GO:0035556">
    <property type="term" value="P:intracellular signal transduction"/>
    <property type="evidence" value="ECO:0007669"/>
    <property type="project" value="InterPro"/>
</dbReference>
<organism evidence="3 5">
    <name type="scientific">Didymodactylos carnosus</name>
    <dbReference type="NCBI Taxonomy" id="1234261"/>
    <lineage>
        <taxon>Eukaryota</taxon>
        <taxon>Metazoa</taxon>
        <taxon>Spiralia</taxon>
        <taxon>Gnathifera</taxon>
        <taxon>Rotifera</taxon>
        <taxon>Eurotatoria</taxon>
        <taxon>Bdelloidea</taxon>
        <taxon>Philodinida</taxon>
        <taxon>Philodinidae</taxon>
        <taxon>Didymodactylos</taxon>
    </lineage>
</organism>
<dbReference type="EMBL" id="CAJOBA010075812">
    <property type="protein sequence ID" value="CAF4417160.1"/>
    <property type="molecule type" value="Genomic_DNA"/>
</dbReference>
<accession>A0A8S2G2K6</accession>
<dbReference type="Pfam" id="PF00211">
    <property type="entry name" value="Guanylate_cyc"/>
    <property type="match status" value="1"/>
</dbReference>
<dbReference type="AlphaFoldDB" id="A0A8S2G2K6"/>
<dbReference type="Proteomes" id="UP000682733">
    <property type="component" value="Unassembled WGS sequence"/>
</dbReference>